<evidence type="ECO:0000256" key="3">
    <source>
        <dbReference type="ARBA" id="ARBA00015817"/>
    </source>
</evidence>
<dbReference type="PANTHER" id="PTHR21422:SF9">
    <property type="entry name" value="RAB3 GTPASE-ACTIVATING PROTEIN CATALYTIC SUBUNIT"/>
    <property type="match status" value="1"/>
</dbReference>
<dbReference type="Pfam" id="PF13890">
    <property type="entry name" value="Rab3-GTPase_cat"/>
    <property type="match status" value="1"/>
</dbReference>
<evidence type="ECO:0000313" key="8">
    <source>
        <dbReference type="Proteomes" id="UP001470230"/>
    </source>
</evidence>
<accession>A0ABR2HYB5</accession>
<name>A0ABR2HYB5_9EUKA</name>
<evidence type="ECO:0000313" key="7">
    <source>
        <dbReference type="EMBL" id="KAK8854309.1"/>
    </source>
</evidence>
<gene>
    <name evidence="7" type="ORF">M9Y10_016869</name>
</gene>
<comment type="caution">
    <text evidence="7">The sequence shown here is derived from an EMBL/GenBank/DDBJ whole genome shotgun (WGS) entry which is preliminary data.</text>
</comment>
<evidence type="ECO:0000256" key="4">
    <source>
        <dbReference type="ARBA" id="ARBA00022468"/>
    </source>
</evidence>
<evidence type="ECO:0000256" key="5">
    <source>
        <dbReference type="ARBA" id="ARBA00022490"/>
    </source>
</evidence>
<evidence type="ECO:0000256" key="2">
    <source>
        <dbReference type="ARBA" id="ARBA00008856"/>
    </source>
</evidence>
<keyword evidence="4" id="KW-0343">GTPase activation</keyword>
<feature type="domain" description="Rab3GAP catalytic subunit conserved" evidence="6">
    <location>
        <begin position="428"/>
        <end position="566"/>
    </location>
</feature>
<comment type="subcellular location">
    <subcellularLocation>
        <location evidence="1">Cytoplasm</location>
    </subcellularLocation>
</comment>
<dbReference type="PANTHER" id="PTHR21422">
    <property type="entry name" value="RAB3 GTPASE-ACTIVATING PROTEIN CATALYTIC SUBUNIT"/>
    <property type="match status" value="1"/>
</dbReference>
<evidence type="ECO:0000256" key="1">
    <source>
        <dbReference type="ARBA" id="ARBA00004496"/>
    </source>
</evidence>
<dbReference type="Proteomes" id="UP001470230">
    <property type="component" value="Unassembled WGS sequence"/>
</dbReference>
<evidence type="ECO:0000259" key="6">
    <source>
        <dbReference type="Pfam" id="PF13890"/>
    </source>
</evidence>
<sequence>MNFEVLPISDIWLDFTRFTPIEEAICTVENIFSKWSNEPIYSLKKSRFGFQNIYYFLNYIPNNFSQTDTIKQKVIPFPHNAIDLVRSIFGINSPFVFVTNGDEKSNSIQSKTVEALLSIIRPAAHTTKFHLPILIQVSKYEYANYVGFKLGNNSDTFYTSRMEFQAIKSLESLQEVQNTYKESITSIFKKKEIKDLSSSCRVNLKFNEDPVIGKENAHYQCVKFYSFMSNDPVQRFYVSFDFNDISTDANTFFNITNATDICISIKRICSVYSKAKTESLIDYNRKCRSYKSWKPILPKAPDVSVKTLITDLFTQFEEADSKPDGINNSDYLTEKSILKSSPANSLLGGLVEILVNSMDLSHFASIWIEFIKELRRRTDHHEYIPGVGRNGPDLDNCLYYQKLEMLNICIKCMINKNKNPNSDETNNSPENALNSNKSQKIMLDGTPMIYPETQEAPVRTEDQILESVQLLQQNMDDQRQKAILQSDQLKSDMSAFKRANPTAVFEDFVYWYSPADFDPQSKQLSKRMCQPDNVWKELWTTAQSNTTEKSLFDPVAQSELVLDYFESLAPIEVIGDLMPVVLSTIYFDVREITKDISTIYSVKRSLDLIKDQLIKFHNEVENIEGTLTLDAYMDLNLNIFKTIEEAMLVIHCAKSLMLKLNNNIVAVNQLLECGIHLLSSDEERNALNAFLQNVGIDCTTGQFPAALFVHNRHYVLNGFVEEKGNKLQQRLCISDYFDKIIVASTIQERI</sequence>
<organism evidence="7 8">
    <name type="scientific">Tritrichomonas musculus</name>
    <dbReference type="NCBI Taxonomy" id="1915356"/>
    <lineage>
        <taxon>Eukaryota</taxon>
        <taxon>Metamonada</taxon>
        <taxon>Parabasalia</taxon>
        <taxon>Tritrichomonadida</taxon>
        <taxon>Tritrichomonadidae</taxon>
        <taxon>Tritrichomonas</taxon>
    </lineage>
</organism>
<keyword evidence="5" id="KW-0963">Cytoplasm</keyword>
<comment type="similarity">
    <text evidence="2">Belongs to the Rab3-GAP catalytic subunit family.</text>
</comment>
<protein>
    <recommendedName>
        <fullName evidence="3">Rab3 GTPase-activating protein catalytic subunit</fullName>
    </recommendedName>
</protein>
<keyword evidence="8" id="KW-1185">Reference proteome</keyword>
<reference evidence="7 8" key="1">
    <citation type="submission" date="2024-04" db="EMBL/GenBank/DDBJ databases">
        <title>Tritrichomonas musculus Genome.</title>
        <authorList>
            <person name="Alves-Ferreira E."/>
            <person name="Grigg M."/>
            <person name="Lorenzi H."/>
            <person name="Galac M."/>
        </authorList>
    </citation>
    <scope>NUCLEOTIDE SEQUENCE [LARGE SCALE GENOMIC DNA]</scope>
    <source>
        <strain evidence="7 8">EAF2021</strain>
    </source>
</reference>
<dbReference type="InterPro" id="IPR026147">
    <property type="entry name" value="Rab3GAP1_conserved"/>
</dbReference>
<dbReference type="InterPro" id="IPR045700">
    <property type="entry name" value="Rab3GAP1"/>
</dbReference>
<dbReference type="EMBL" id="JAPFFF010000021">
    <property type="protein sequence ID" value="KAK8854309.1"/>
    <property type="molecule type" value="Genomic_DNA"/>
</dbReference>
<proteinExistence type="inferred from homology"/>